<dbReference type="STRING" id="39060.SAMN05660706_14714"/>
<dbReference type="RefSeq" id="WP_245779849.1">
    <property type="nucleotide sequence ID" value="NZ_FOYM01000047.1"/>
</dbReference>
<evidence type="ECO:0000256" key="1">
    <source>
        <dbReference type="ARBA" id="ARBA00009438"/>
    </source>
</evidence>
<dbReference type="SUPFAM" id="SSF53850">
    <property type="entry name" value="Periplasmic binding protein-like II"/>
    <property type="match status" value="1"/>
</dbReference>
<dbReference type="EMBL" id="FOYM01000047">
    <property type="protein sequence ID" value="SFR17462.1"/>
    <property type="molecule type" value="Genomic_DNA"/>
</dbReference>
<gene>
    <name evidence="2" type="ORF">SAMN05660706_14714</name>
</gene>
<dbReference type="Pfam" id="PF13531">
    <property type="entry name" value="SBP_bac_11"/>
    <property type="match status" value="1"/>
</dbReference>
<dbReference type="Gene3D" id="3.40.190.10">
    <property type="entry name" value="Periplasmic binding protein-like II"/>
    <property type="match status" value="2"/>
</dbReference>
<organism evidence="2 3">
    <name type="scientific">Desulfoscipio geothermicus DSM 3669</name>
    <dbReference type="NCBI Taxonomy" id="1121426"/>
    <lineage>
        <taxon>Bacteria</taxon>
        <taxon>Bacillati</taxon>
        <taxon>Bacillota</taxon>
        <taxon>Clostridia</taxon>
        <taxon>Eubacteriales</taxon>
        <taxon>Desulfallaceae</taxon>
        <taxon>Desulfoscipio</taxon>
    </lineage>
</organism>
<sequence>MKTDMDALKILHAGALRKPIKECIHILWQKYPDLKVELDYAGSRACANAVAQGKVVDIIALADYKVFNDILIPKFVDTSFVFATDQMVLAFDEFSHGSQEINNHNWMDILLGEGYIKYARSDHRLDPCGYRTLMLWQLAEKYYNRPGLYNLLENNWSNLYPKSIDIAIALLQGKIDYGFEYLSVAKQMDMEYIQFPPEINLSDPRLADYYAQAIVTVEGNYPGLEMEIVGAPIEFSVAIPKNSNQKELAQEFINILTGPQGEAILDQNGLIPC</sequence>
<comment type="similarity">
    <text evidence="1">Belongs to the bacterial solute-binding protein 1 family. WtpA subfamily.</text>
</comment>
<dbReference type="Proteomes" id="UP000199584">
    <property type="component" value="Unassembled WGS sequence"/>
</dbReference>
<protein>
    <submittedName>
        <fullName evidence="2">Molybdate/tungstate transport system substrate-binding protein</fullName>
    </submittedName>
</protein>
<keyword evidence="3" id="KW-1185">Reference proteome</keyword>
<evidence type="ECO:0000313" key="2">
    <source>
        <dbReference type="EMBL" id="SFR17462.1"/>
    </source>
</evidence>
<dbReference type="AlphaFoldDB" id="A0A1I6EJ05"/>
<dbReference type="GO" id="GO:0015689">
    <property type="term" value="P:molybdate ion transport"/>
    <property type="evidence" value="ECO:0007669"/>
    <property type="project" value="TreeGrafter"/>
</dbReference>
<dbReference type="PANTHER" id="PTHR30632">
    <property type="entry name" value="MOLYBDATE-BINDING PERIPLASMIC PROTEIN"/>
    <property type="match status" value="1"/>
</dbReference>
<dbReference type="CDD" id="cd13540">
    <property type="entry name" value="PBP2_ModA_WtpA"/>
    <property type="match status" value="1"/>
</dbReference>
<dbReference type="PANTHER" id="PTHR30632:SF16">
    <property type="entry name" value="MOLYBDATE_TUNGSTATE-BINDING PROTEIN WTPA"/>
    <property type="match status" value="1"/>
</dbReference>
<name>A0A1I6EJ05_9FIRM</name>
<dbReference type="InterPro" id="IPR050682">
    <property type="entry name" value="ModA/WtpA"/>
</dbReference>
<proteinExistence type="inferred from homology"/>
<dbReference type="GO" id="GO:0030973">
    <property type="term" value="F:molybdate ion binding"/>
    <property type="evidence" value="ECO:0007669"/>
    <property type="project" value="TreeGrafter"/>
</dbReference>
<accession>A0A1I6EJ05</accession>
<reference evidence="3" key="1">
    <citation type="submission" date="2016-10" db="EMBL/GenBank/DDBJ databases">
        <authorList>
            <person name="Varghese N."/>
            <person name="Submissions S."/>
        </authorList>
    </citation>
    <scope>NUCLEOTIDE SEQUENCE [LARGE SCALE GENOMIC DNA]</scope>
    <source>
        <strain evidence="3">DSM 3669</strain>
    </source>
</reference>
<evidence type="ECO:0000313" key="3">
    <source>
        <dbReference type="Proteomes" id="UP000199584"/>
    </source>
</evidence>